<organism evidence="1 2">
    <name type="scientific">Cricetulus griseus</name>
    <name type="common">Chinese hamster</name>
    <name type="synonym">Cricetulus barabensis griseus</name>
    <dbReference type="NCBI Taxonomy" id="10029"/>
    <lineage>
        <taxon>Eukaryota</taxon>
        <taxon>Metazoa</taxon>
        <taxon>Chordata</taxon>
        <taxon>Craniata</taxon>
        <taxon>Vertebrata</taxon>
        <taxon>Euteleostomi</taxon>
        <taxon>Mammalia</taxon>
        <taxon>Eutheria</taxon>
        <taxon>Euarchontoglires</taxon>
        <taxon>Glires</taxon>
        <taxon>Rodentia</taxon>
        <taxon>Myomorpha</taxon>
        <taxon>Muroidea</taxon>
        <taxon>Cricetidae</taxon>
        <taxon>Cricetinae</taxon>
        <taxon>Cricetulus</taxon>
    </lineage>
</organism>
<protein>
    <submittedName>
        <fullName evidence="1">Uncharacterized protein</fullName>
    </submittedName>
</protein>
<evidence type="ECO:0000313" key="1">
    <source>
        <dbReference type="EMBL" id="EGV94505.1"/>
    </source>
</evidence>
<name>G3GTB8_CRIGR</name>
<dbReference type="Proteomes" id="UP000001075">
    <property type="component" value="Unassembled WGS sequence"/>
</dbReference>
<evidence type="ECO:0000313" key="2">
    <source>
        <dbReference type="Proteomes" id="UP000001075"/>
    </source>
</evidence>
<gene>
    <name evidence="1" type="ORF">I79_000896</name>
</gene>
<dbReference type="AlphaFoldDB" id="G3GTB8"/>
<reference evidence="2" key="1">
    <citation type="journal article" date="2011" name="Nat. Biotechnol.">
        <title>The genomic sequence of the Chinese hamster ovary (CHO)-K1 cell line.</title>
        <authorList>
            <person name="Xu X."/>
            <person name="Nagarajan H."/>
            <person name="Lewis N.E."/>
            <person name="Pan S."/>
            <person name="Cai Z."/>
            <person name="Liu X."/>
            <person name="Chen W."/>
            <person name="Xie M."/>
            <person name="Wang W."/>
            <person name="Hammond S."/>
            <person name="Andersen M.R."/>
            <person name="Neff N."/>
            <person name="Passarelli B."/>
            <person name="Koh W."/>
            <person name="Fan H.C."/>
            <person name="Wang J."/>
            <person name="Gui Y."/>
            <person name="Lee K.H."/>
            <person name="Betenbaugh M.J."/>
            <person name="Quake S.R."/>
            <person name="Famili I."/>
            <person name="Palsson B.O."/>
            <person name="Wang J."/>
        </authorList>
    </citation>
    <scope>NUCLEOTIDE SEQUENCE [LARGE SCALE GENOMIC DNA]</scope>
    <source>
        <strain evidence="2">CHO K1 cell line</strain>
    </source>
</reference>
<sequence>MTCIRNGKLIHIFIVISSNKCTNETYLLPKKLNYSHILISMIYEKTSKYPNVRLCCTTVSFSLTFYKGTLQYLVQVRMHFLNI</sequence>
<accession>G3GTB8</accession>
<dbReference type="InParanoid" id="G3GTB8"/>
<dbReference type="EMBL" id="JH000018">
    <property type="protein sequence ID" value="EGV94505.1"/>
    <property type="molecule type" value="Genomic_DNA"/>
</dbReference>
<proteinExistence type="predicted"/>